<sequence length="145" mass="15273">MDSLAKYFVVLVLSTAVFALGTTNSYANTAYLTVSNDAENYTFAYKVNQGDCSADLMGVAGIIEPKKWAQIGGAALSSLCGTNTANCKIDFYMSKNKTCEDKPVGTALFDVNKGLVSLTNNKVNGFFVVKSGANSVSISGGPIKK</sequence>
<dbReference type="KEGG" id="tmc:LMI_1584"/>
<keyword evidence="1" id="KW-0732">Signal</keyword>
<evidence type="ECO:0000313" key="4">
    <source>
        <dbReference type="Proteomes" id="UP000032414"/>
    </source>
</evidence>
<evidence type="ECO:0000313" key="5">
    <source>
        <dbReference type="Proteomes" id="UP000182998"/>
    </source>
</evidence>
<dbReference type="EMBL" id="LN614830">
    <property type="protein sequence ID" value="CEG60884.1"/>
    <property type="molecule type" value="Genomic_DNA"/>
</dbReference>
<reference evidence="3 5" key="3">
    <citation type="submission" date="2016-10" db="EMBL/GenBank/DDBJ databases">
        <authorList>
            <person name="Varghese N."/>
            <person name="Submissions S."/>
        </authorList>
    </citation>
    <scope>NUCLEOTIDE SEQUENCE [LARGE SCALE GENOMIC DNA]</scope>
    <source>
        <strain evidence="3 5">ATCC 33218</strain>
    </source>
</reference>
<feature type="signal peptide" evidence="1">
    <location>
        <begin position="1"/>
        <end position="19"/>
    </location>
</feature>
<evidence type="ECO:0000313" key="2">
    <source>
        <dbReference type="EMBL" id="CEG60884.1"/>
    </source>
</evidence>
<dbReference type="STRING" id="451.B6N58_07675"/>
<evidence type="ECO:0000256" key="1">
    <source>
        <dbReference type="SAM" id="SignalP"/>
    </source>
</evidence>
<keyword evidence="5" id="KW-1185">Reference proteome</keyword>
<name>A0A098GEI5_LEGMI</name>
<proteinExistence type="predicted"/>
<protein>
    <submittedName>
        <fullName evidence="2">Uncharacterized protein</fullName>
    </submittedName>
</protein>
<dbReference type="PATRIC" id="fig|451.8.peg.2050"/>
<dbReference type="EMBL" id="FMVN01000004">
    <property type="protein sequence ID" value="SCY16140.1"/>
    <property type="molecule type" value="Genomic_DNA"/>
</dbReference>
<dbReference type="Proteomes" id="UP000182998">
    <property type="component" value="Unassembled WGS sequence"/>
</dbReference>
<gene>
    <name evidence="2" type="ORF">LMI_1584</name>
    <name evidence="3" type="ORF">SAMN02982997_01001</name>
</gene>
<dbReference type="Proteomes" id="UP000032414">
    <property type="component" value="Chromosome I"/>
</dbReference>
<dbReference type="HOGENOM" id="CLU_1785950_0_0_6"/>
<dbReference type="AlphaFoldDB" id="A0A098GEI5"/>
<organism evidence="2 4">
    <name type="scientific">Legionella micdadei</name>
    <name type="common">Tatlockia micdadei</name>
    <dbReference type="NCBI Taxonomy" id="451"/>
    <lineage>
        <taxon>Bacteria</taxon>
        <taxon>Pseudomonadati</taxon>
        <taxon>Pseudomonadota</taxon>
        <taxon>Gammaproteobacteria</taxon>
        <taxon>Legionellales</taxon>
        <taxon>Legionellaceae</taxon>
        <taxon>Legionella</taxon>
    </lineage>
</organism>
<feature type="chain" id="PRO_5009750732" evidence="1">
    <location>
        <begin position="20"/>
        <end position="145"/>
    </location>
</feature>
<reference evidence="4" key="1">
    <citation type="submission" date="2014-09" db="EMBL/GenBank/DDBJ databases">
        <authorList>
            <person name="Gomez-Valero L."/>
        </authorList>
    </citation>
    <scope>NUCLEOTIDE SEQUENCE [LARGE SCALE GENOMIC DNA]</scope>
    <source>
        <strain evidence="4">ATCC33218</strain>
    </source>
</reference>
<accession>A0A098GEI5</accession>
<evidence type="ECO:0000313" key="3">
    <source>
        <dbReference type="EMBL" id="SCY16140.1"/>
    </source>
</evidence>
<reference evidence="2" key="2">
    <citation type="submission" date="2014-09" db="EMBL/GenBank/DDBJ databases">
        <authorList>
            <person name="GOMEZ-VALERO Laura"/>
        </authorList>
    </citation>
    <scope>NUCLEOTIDE SEQUENCE</scope>
    <source>
        <strain evidence="2">ATCC33218</strain>
    </source>
</reference>